<dbReference type="EMBL" id="MCOK01000001">
    <property type="protein sequence ID" value="OOC52613.1"/>
    <property type="molecule type" value="Genomic_DNA"/>
</dbReference>
<dbReference type="AlphaFoldDB" id="A0A1V3BW51"/>
<evidence type="ECO:0000313" key="2">
    <source>
        <dbReference type="EMBL" id="OOC52613.1"/>
    </source>
</evidence>
<keyword evidence="3" id="KW-1185">Reference proteome</keyword>
<comment type="caution">
    <text evidence="2">The sequence shown here is derived from an EMBL/GenBank/DDBJ whole genome shotgun (WGS) entry which is preliminary data.</text>
</comment>
<gene>
    <name evidence="2" type="ORF">NOSIN_01195</name>
</gene>
<name>A0A1V3BW51_9ACTN</name>
<evidence type="ECO:0000256" key="1">
    <source>
        <dbReference type="SAM" id="Phobius"/>
    </source>
</evidence>
<accession>A0A1V3BW51</accession>
<proteinExistence type="predicted"/>
<keyword evidence="1" id="KW-0472">Membrane</keyword>
<evidence type="ECO:0000313" key="3">
    <source>
        <dbReference type="Proteomes" id="UP000189004"/>
    </source>
</evidence>
<keyword evidence="1" id="KW-1133">Transmembrane helix</keyword>
<protein>
    <submittedName>
        <fullName evidence="2">Uncharacterized protein</fullName>
    </submittedName>
</protein>
<dbReference type="STRING" id="501010.NOSIN_01195"/>
<organism evidence="2 3">
    <name type="scientific">Nocardiopsis sinuspersici</name>
    <dbReference type="NCBI Taxonomy" id="501010"/>
    <lineage>
        <taxon>Bacteria</taxon>
        <taxon>Bacillati</taxon>
        <taxon>Actinomycetota</taxon>
        <taxon>Actinomycetes</taxon>
        <taxon>Streptosporangiales</taxon>
        <taxon>Nocardiopsidaceae</taxon>
        <taxon>Nocardiopsis</taxon>
    </lineage>
</organism>
<feature type="transmembrane region" description="Helical" evidence="1">
    <location>
        <begin position="23"/>
        <end position="45"/>
    </location>
</feature>
<reference evidence="3" key="1">
    <citation type="submission" date="2016-08" db="EMBL/GenBank/DDBJ databases">
        <authorList>
            <person name="Tokovenko B."/>
            <person name="Kalinowski J."/>
        </authorList>
    </citation>
    <scope>NUCLEOTIDE SEQUENCE [LARGE SCALE GENOMIC DNA]</scope>
    <source>
        <strain evidence="3">UTMC102</strain>
    </source>
</reference>
<keyword evidence="1" id="KW-0812">Transmembrane</keyword>
<sequence length="197" mass="21469">MTSGVLSLYGAAMESQPPTGLDIATFVIAVVAVVTAAVSLTWNVLSWLFSGGLAKVELDDGVIHANGTTYALTERGEPVDPSVTKAGFTRRALFVTVRSKGRLPVTVAQWHLKLPKHKYVEMNSLHGPSLPHRLEPGEQAMWAIEVDEQMLSILRDDRAWAKVDDVEVYAVVSLGSGKEIKTPQRITFTANELEQGE</sequence>
<dbReference type="Proteomes" id="UP000189004">
    <property type="component" value="Unassembled WGS sequence"/>
</dbReference>